<organism evidence="1 2">
    <name type="scientific">Streptomyces brasiliscabiei</name>
    <dbReference type="NCBI Taxonomy" id="2736302"/>
    <lineage>
        <taxon>Bacteria</taxon>
        <taxon>Bacillati</taxon>
        <taxon>Actinomycetota</taxon>
        <taxon>Actinomycetes</taxon>
        <taxon>Kitasatosporales</taxon>
        <taxon>Streptomycetaceae</taxon>
        <taxon>Streptomyces</taxon>
    </lineage>
</organism>
<dbReference type="Proteomes" id="UP001365781">
    <property type="component" value="Unassembled WGS sequence"/>
</dbReference>
<sequence>MNKVDLEATRSVKRRYEKKLLRLKGVQGVGVGQRDGKPVIRVYVETDVASAGIPSVLEGVPVMIKKAAAFEAR</sequence>
<evidence type="ECO:0000313" key="2">
    <source>
        <dbReference type="Proteomes" id="UP001365781"/>
    </source>
</evidence>
<accession>A0ABU8GH24</accession>
<comment type="caution">
    <text evidence="1">The sequence shown here is derived from an EMBL/GenBank/DDBJ whole genome shotgun (WGS) entry which is preliminary data.</text>
</comment>
<evidence type="ECO:0000313" key="1">
    <source>
        <dbReference type="EMBL" id="MEI5611470.1"/>
    </source>
</evidence>
<dbReference type="EMBL" id="JBBAYM010000012">
    <property type="protein sequence ID" value="MEI5611470.1"/>
    <property type="molecule type" value="Genomic_DNA"/>
</dbReference>
<reference evidence="1 2" key="1">
    <citation type="submission" date="2024-03" db="EMBL/GenBank/DDBJ databases">
        <title>First Report of Pectobacterium brasiliscabiei causing potato scab in china.</title>
        <authorList>
            <person name="Handique U."/>
        </authorList>
    </citation>
    <scope>NUCLEOTIDE SEQUENCE [LARGE SCALE GENOMIC DNA]</scope>
    <source>
        <strain evidence="1 2">ZRIMU1503</strain>
    </source>
</reference>
<gene>
    <name evidence="1" type="ORF">WB403_20130</name>
</gene>
<proteinExistence type="predicted"/>
<keyword evidence="2" id="KW-1185">Reference proteome</keyword>
<protein>
    <submittedName>
        <fullName evidence="1">Uncharacterized protein</fullName>
    </submittedName>
</protein>
<dbReference type="RefSeq" id="WP_336558541.1">
    <property type="nucleotide sequence ID" value="NZ_JBBAYL010000016.1"/>
</dbReference>
<name>A0ABU8GH24_9ACTN</name>